<comment type="caution">
    <text evidence="4">Lacks conserved residue(s) required for the propagation of feature annotation.</text>
</comment>
<feature type="region of interest" description="Disordered" evidence="5">
    <location>
        <begin position="306"/>
        <end position="327"/>
    </location>
</feature>
<evidence type="ECO:0000313" key="8">
    <source>
        <dbReference type="Proteomes" id="UP000000493"/>
    </source>
</evidence>
<proteinExistence type="predicted"/>
<feature type="short sequence motif" description="GXSXG" evidence="4">
    <location>
        <begin position="35"/>
        <end position="39"/>
    </location>
</feature>
<evidence type="ECO:0000259" key="6">
    <source>
        <dbReference type="PROSITE" id="PS51635"/>
    </source>
</evidence>
<feature type="active site" description="Nucleophile" evidence="4">
    <location>
        <position position="37"/>
    </location>
</feature>
<keyword evidence="1 4" id="KW-0378">Hydrolase</keyword>
<evidence type="ECO:0000256" key="3">
    <source>
        <dbReference type="ARBA" id="ARBA00023098"/>
    </source>
</evidence>
<organism evidence="7 8">
    <name type="scientific">Runella slithyformis (strain ATCC 29530 / DSM 19594 / LMG 11500 / NCIMB 11436 / LSU 4)</name>
    <dbReference type="NCBI Taxonomy" id="761193"/>
    <lineage>
        <taxon>Bacteria</taxon>
        <taxon>Pseudomonadati</taxon>
        <taxon>Bacteroidota</taxon>
        <taxon>Cytophagia</taxon>
        <taxon>Cytophagales</taxon>
        <taxon>Spirosomataceae</taxon>
        <taxon>Runella</taxon>
    </lineage>
</organism>
<dbReference type="InterPro" id="IPR002641">
    <property type="entry name" value="PNPLA_dom"/>
</dbReference>
<dbReference type="GO" id="GO:0016787">
    <property type="term" value="F:hydrolase activity"/>
    <property type="evidence" value="ECO:0007669"/>
    <property type="project" value="UniProtKB-UniRule"/>
</dbReference>
<dbReference type="Pfam" id="PF01734">
    <property type="entry name" value="Patatin"/>
    <property type="match status" value="1"/>
</dbReference>
<gene>
    <name evidence="7" type="ordered locus">Runsl_3105</name>
</gene>
<evidence type="ECO:0000256" key="1">
    <source>
        <dbReference type="ARBA" id="ARBA00022801"/>
    </source>
</evidence>
<dbReference type="KEGG" id="rsi:Runsl_3105"/>
<dbReference type="PANTHER" id="PTHR14226">
    <property type="entry name" value="NEUROPATHY TARGET ESTERASE/SWISS CHEESE D.MELANOGASTER"/>
    <property type="match status" value="1"/>
</dbReference>
<keyword evidence="2 4" id="KW-0442">Lipid degradation</keyword>
<sequence>MKALVLGGGSLKGAFQVGVIQAVLESGFEPEMIYGISAGSLNAGFLVNEAGKHFIEKKKIDWPAISRQLIKFWIKNITRPEDIALIRSRFSLGIDTLMSRFDGLLDTTPLHTLIRNNLDEFILKNSPVKLKVGAVDIVSGKMVYATPEDESFLEYVIASSSLPTLMPVIHIKGQRRTAYLDGGLRVVAPLKAALEDGATEIVCIACHAEHIYNEPVNYRNLLQLLDRVKDINVNQIVNSDIAWGQTYVEKEGLKGRSLKLSVLRPHEPLDLDMLKFNSDDIVRLIVQGYKTGFEYIQENGLPILKDTKGPAEKGKKETDAYFDSQFE</sequence>
<keyword evidence="3 4" id="KW-0443">Lipid metabolism</keyword>
<evidence type="ECO:0000313" key="7">
    <source>
        <dbReference type="EMBL" id="AEI49486.1"/>
    </source>
</evidence>
<dbReference type="PROSITE" id="PS51635">
    <property type="entry name" value="PNPLA"/>
    <property type="match status" value="1"/>
</dbReference>
<dbReference type="SUPFAM" id="SSF52151">
    <property type="entry name" value="FabD/lysophospholipase-like"/>
    <property type="match status" value="1"/>
</dbReference>
<dbReference type="Gene3D" id="3.40.1090.10">
    <property type="entry name" value="Cytosolic phospholipase A2 catalytic domain"/>
    <property type="match status" value="2"/>
</dbReference>
<feature type="compositionally biased region" description="Basic and acidic residues" evidence="5">
    <location>
        <begin position="306"/>
        <end position="319"/>
    </location>
</feature>
<reference evidence="7 8" key="2">
    <citation type="journal article" date="2012" name="Stand. Genomic Sci.">
        <title>Complete genome sequence of the aquatic bacterium Runella slithyformis type strain (LSU 4(T)).</title>
        <authorList>
            <person name="Copeland A."/>
            <person name="Zhang X."/>
            <person name="Misra M."/>
            <person name="Lapidus A."/>
            <person name="Nolan M."/>
            <person name="Lucas S."/>
            <person name="Deshpande S."/>
            <person name="Cheng J.F."/>
            <person name="Tapia R."/>
            <person name="Goodwin L.A."/>
            <person name="Pitluck S."/>
            <person name="Liolios K."/>
            <person name="Pagani I."/>
            <person name="Ivanova N."/>
            <person name="Mikhailova N."/>
            <person name="Pati A."/>
            <person name="Chen A."/>
            <person name="Palaniappan K."/>
            <person name="Land M."/>
            <person name="Hauser L."/>
            <person name="Pan C."/>
            <person name="Jeffries C.D."/>
            <person name="Detter J.C."/>
            <person name="Brambilla E.M."/>
            <person name="Rohde M."/>
            <person name="Djao O.D."/>
            <person name="Goker M."/>
            <person name="Sikorski J."/>
            <person name="Tindall B.J."/>
            <person name="Woyke T."/>
            <person name="Bristow J."/>
            <person name="Eisen J.A."/>
            <person name="Markowitz V."/>
            <person name="Hugenholtz P."/>
            <person name="Kyrpides N.C."/>
            <person name="Klenk H.P."/>
            <person name="Mavromatis K."/>
        </authorList>
    </citation>
    <scope>NUCLEOTIDE SEQUENCE [LARGE SCALE GENOMIC DNA]</scope>
    <source>
        <strain evidence="8">ATCC 29530 / DSM 19594 / LMG 11500 / NCIMB 11436 / LSU 4</strain>
    </source>
</reference>
<dbReference type="AlphaFoldDB" id="A0A7U3ZLN2"/>
<accession>A0A7U3ZLN2</accession>
<dbReference type="PANTHER" id="PTHR14226:SF57">
    <property type="entry name" value="BLR7027 PROTEIN"/>
    <property type="match status" value="1"/>
</dbReference>
<name>A0A7U3ZLN2_RUNSL</name>
<keyword evidence="8" id="KW-1185">Reference proteome</keyword>
<evidence type="ECO:0000256" key="5">
    <source>
        <dbReference type="SAM" id="MobiDB-lite"/>
    </source>
</evidence>
<dbReference type="Proteomes" id="UP000000493">
    <property type="component" value="Chromosome"/>
</dbReference>
<dbReference type="RefSeq" id="WP_013928793.1">
    <property type="nucleotide sequence ID" value="NC_015703.1"/>
</dbReference>
<reference evidence="8" key="1">
    <citation type="submission" date="2011-06" db="EMBL/GenBank/DDBJ databases">
        <title>The complete genome of chromosome of Runella slithyformis DSM 19594.</title>
        <authorList>
            <consortium name="US DOE Joint Genome Institute (JGI-PGF)"/>
            <person name="Lucas S."/>
            <person name="Han J."/>
            <person name="Lapidus A."/>
            <person name="Bruce D."/>
            <person name="Goodwin L."/>
            <person name="Pitluck S."/>
            <person name="Peters L."/>
            <person name="Kyrpides N."/>
            <person name="Mavromatis K."/>
            <person name="Ivanova N."/>
            <person name="Ovchinnikova G."/>
            <person name="Zhang X."/>
            <person name="Misra M."/>
            <person name="Detter J.C."/>
            <person name="Tapia R."/>
            <person name="Han C."/>
            <person name="Land M."/>
            <person name="Hauser L."/>
            <person name="Markowitz V."/>
            <person name="Cheng J.-F."/>
            <person name="Hugenholtz P."/>
            <person name="Woyke T."/>
            <person name="Wu D."/>
            <person name="Tindall B."/>
            <person name="Faehrich R."/>
            <person name="Brambilla E."/>
            <person name="Klenk H.-P."/>
            <person name="Eisen J.A."/>
        </authorList>
    </citation>
    <scope>NUCLEOTIDE SEQUENCE [LARGE SCALE GENOMIC DNA]</scope>
    <source>
        <strain evidence="8">ATCC 29530 / DSM 19594 / LMG 11500 / NCIMB 11436 / LSU 4</strain>
    </source>
</reference>
<evidence type="ECO:0000256" key="4">
    <source>
        <dbReference type="PROSITE-ProRule" id="PRU01161"/>
    </source>
</evidence>
<protein>
    <submittedName>
        <fullName evidence="7">Patatin</fullName>
    </submittedName>
</protein>
<feature type="active site" description="Proton acceptor" evidence="4">
    <location>
        <position position="181"/>
    </location>
</feature>
<dbReference type="GO" id="GO:0016042">
    <property type="term" value="P:lipid catabolic process"/>
    <property type="evidence" value="ECO:0007669"/>
    <property type="project" value="UniProtKB-UniRule"/>
</dbReference>
<dbReference type="InterPro" id="IPR016035">
    <property type="entry name" value="Acyl_Trfase/lysoPLipase"/>
</dbReference>
<feature type="short sequence motif" description="DGA/G" evidence="4">
    <location>
        <begin position="181"/>
        <end position="183"/>
    </location>
</feature>
<dbReference type="InterPro" id="IPR050301">
    <property type="entry name" value="NTE"/>
</dbReference>
<dbReference type="EMBL" id="CP002859">
    <property type="protein sequence ID" value="AEI49486.1"/>
    <property type="molecule type" value="Genomic_DNA"/>
</dbReference>
<feature type="domain" description="PNPLA" evidence="6">
    <location>
        <begin position="4"/>
        <end position="194"/>
    </location>
</feature>
<evidence type="ECO:0000256" key="2">
    <source>
        <dbReference type="ARBA" id="ARBA00022963"/>
    </source>
</evidence>